<reference evidence="3" key="1">
    <citation type="submission" date="2013-12" db="EMBL/GenBank/DDBJ databases">
        <title>The Genome Sequence of Aphanomyces invadans NJM9701.</title>
        <authorList>
            <consortium name="The Broad Institute Genomics Platform"/>
            <person name="Russ C."/>
            <person name="Tyler B."/>
            <person name="van West P."/>
            <person name="Dieguez-Uribeondo J."/>
            <person name="Young S.K."/>
            <person name="Zeng Q."/>
            <person name="Gargeya S."/>
            <person name="Fitzgerald M."/>
            <person name="Abouelleil A."/>
            <person name="Alvarado L."/>
            <person name="Chapman S.B."/>
            <person name="Gainer-Dewar J."/>
            <person name="Goldberg J."/>
            <person name="Griggs A."/>
            <person name="Gujja S."/>
            <person name="Hansen M."/>
            <person name="Howarth C."/>
            <person name="Imamovic A."/>
            <person name="Ireland A."/>
            <person name="Larimer J."/>
            <person name="McCowan C."/>
            <person name="Murphy C."/>
            <person name="Pearson M."/>
            <person name="Poon T.W."/>
            <person name="Priest M."/>
            <person name="Roberts A."/>
            <person name="Saif S."/>
            <person name="Shea T."/>
            <person name="Sykes S."/>
            <person name="Wortman J."/>
            <person name="Nusbaum C."/>
            <person name="Birren B."/>
        </authorList>
    </citation>
    <scope>NUCLEOTIDE SEQUENCE [LARGE SCALE GENOMIC DNA]</scope>
    <source>
        <strain evidence="3">NJM9701</strain>
    </source>
</reference>
<organism evidence="3">
    <name type="scientific">Aphanomyces invadans</name>
    <dbReference type="NCBI Taxonomy" id="157072"/>
    <lineage>
        <taxon>Eukaryota</taxon>
        <taxon>Sar</taxon>
        <taxon>Stramenopiles</taxon>
        <taxon>Oomycota</taxon>
        <taxon>Saprolegniomycetes</taxon>
        <taxon>Saprolegniales</taxon>
        <taxon>Verrucalvaceae</taxon>
        <taxon>Aphanomyces</taxon>
    </lineage>
</organism>
<feature type="chain" id="PRO_5001534696" description="Phosphatidylinositol-specific phospholipase C X domain-containing protein" evidence="1">
    <location>
        <begin position="20"/>
        <end position="376"/>
    </location>
</feature>
<dbReference type="STRING" id="157072.A0A024TEX1"/>
<dbReference type="Pfam" id="PF26146">
    <property type="entry name" value="PI-PLC_X"/>
    <property type="match status" value="1"/>
</dbReference>
<keyword evidence="1" id="KW-0732">Signal</keyword>
<dbReference type="VEuPathDB" id="FungiDB:H310_13395"/>
<evidence type="ECO:0000256" key="1">
    <source>
        <dbReference type="SAM" id="SignalP"/>
    </source>
</evidence>
<dbReference type="PANTHER" id="PTHR13593:SF113">
    <property type="entry name" value="SI:DKEY-266F7.9"/>
    <property type="match status" value="1"/>
</dbReference>
<dbReference type="InterPro" id="IPR051057">
    <property type="entry name" value="PI-PLC_domain"/>
</dbReference>
<dbReference type="CDD" id="cd08587">
    <property type="entry name" value="PI-PLCXDc_like"/>
    <property type="match status" value="1"/>
</dbReference>
<gene>
    <name evidence="3" type="ORF">H310_13395</name>
</gene>
<dbReference type="OrthoDB" id="1046782at2759"/>
<dbReference type="InterPro" id="IPR000909">
    <property type="entry name" value="PLipase_C_PInositol-sp_X_dom"/>
</dbReference>
<dbReference type="SUPFAM" id="SSF51695">
    <property type="entry name" value="PLC-like phosphodiesterases"/>
    <property type="match status" value="1"/>
</dbReference>
<feature type="domain" description="Phosphatidylinositol-specific phospholipase C X" evidence="2">
    <location>
        <begin position="71"/>
        <end position="242"/>
    </location>
</feature>
<accession>A0A024TEX1</accession>
<evidence type="ECO:0000313" key="3">
    <source>
        <dbReference type="EMBL" id="ETV92141.1"/>
    </source>
</evidence>
<sequence>MAFSMCVSLLGSGLFLVLASFRPLPREPHPSALTWVVCSATIMLSLFRRSPLISPQPPASLATWITDSSIQVRQRPLNQVVFPGSHNSGTYAITGNIVSGDCDPRLVPYVQRCRFVSSFVARWAACQRMSITQQLHAGIRYLDLRVQALPNGDIRLCHSLCSITLHNCLTQIRAYLDAYPNELILLDVNHIYVSDPSQYAQICQQVVLQLGRDCIATRAETPATSTLASLNLHHVQVVLIYHHEPTAMLLNVWGANHIRSPWPNASSTSKVLRYIDASLVDRKLSVDQMHVTQLVATARPLDLVCHFSLLSFAKTLLAHALPWLKQLAQQRDARTKACNVVMVDDCGAHQYQLIQAILTLNKTKAGQNDAHVDLNR</sequence>
<dbReference type="PANTHER" id="PTHR13593">
    <property type="match status" value="1"/>
</dbReference>
<name>A0A024TEX1_9STRA</name>
<evidence type="ECO:0000259" key="2">
    <source>
        <dbReference type="SMART" id="SM00148"/>
    </source>
</evidence>
<dbReference type="InterPro" id="IPR017946">
    <property type="entry name" value="PLC-like_Pdiesterase_TIM-brl"/>
</dbReference>
<protein>
    <recommendedName>
        <fullName evidence="2">Phosphatidylinositol-specific phospholipase C X domain-containing protein</fullName>
    </recommendedName>
</protein>
<proteinExistence type="predicted"/>
<dbReference type="AlphaFoldDB" id="A0A024TEX1"/>
<dbReference type="eggNOG" id="KOG4306">
    <property type="taxonomic scope" value="Eukaryota"/>
</dbReference>
<dbReference type="SMART" id="SM00148">
    <property type="entry name" value="PLCXc"/>
    <property type="match status" value="1"/>
</dbReference>
<dbReference type="GeneID" id="20090445"/>
<dbReference type="PROSITE" id="PS50007">
    <property type="entry name" value="PIPLC_X_DOMAIN"/>
    <property type="match status" value="1"/>
</dbReference>
<feature type="signal peptide" evidence="1">
    <location>
        <begin position="1"/>
        <end position="19"/>
    </location>
</feature>
<dbReference type="RefSeq" id="XP_008879105.1">
    <property type="nucleotide sequence ID" value="XM_008880883.1"/>
</dbReference>
<dbReference type="Gene3D" id="3.20.20.190">
    <property type="entry name" value="Phosphatidylinositol (PI) phosphodiesterase"/>
    <property type="match status" value="1"/>
</dbReference>
<dbReference type="GO" id="GO:0006629">
    <property type="term" value="P:lipid metabolic process"/>
    <property type="evidence" value="ECO:0007669"/>
    <property type="project" value="InterPro"/>
</dbReference>
<dbReference type="GO" id="GO:0008081">
    <property type="term" value="F:phosphoric diester hydrolase activity"/>
    <property type="evidence" value="ECO:0007669"/>
    <property type="project" value="InterPro"/>
</dbReference>
<dbReference type="EMBL" id="KI914002">
    <property type="protein sequence ID" value="ETV92141.1"/>
    <property type="molecule type" value="Genomic_DNA"/>
</dbReference>